<dbReference type="PANTHER" id="PTHR43056">
    <property type="entry name" value="PEPTIDASE S9 PROLYL OLIGOPEPTIDASE"/>
    <property type="match status" value="1"/>
</dbReference>
<dbReference type="InterPro" id="IPR011042">
    <property type="entry name" value="6-blade_b-propeller_TolB-like"/>
</dbReference>
<keyword evidence="2" id="KW-0031">Aminopeptidase</keyword>
<accession>A0A8H7BMB7</accession>
<keyword evidence="2" id="KW-0378">Hydrolase</keyword>
<dbReference type="OrthoDB" id="416344at2759"/>
<dbReference type="InterPro" id="IPR029058">
    <property type="entry name" value="AB_hydrolase_fold"/>
</dbReference>
<dbReference type="InterPro" id="IPR001375">
    <property type="entry name" value="Peptidase_S9_cat"/>
</dbReference>
<keyword evidence="2" id="KW-0645">Protease</keyword>
<evidence type="ECO:0000259" key="1">
    <source>
        <dbReference type="Pfam" id="PF00326"/>
    </source>
</evidence>
<proteinExistence type="predicted"/>
<dbReference type="SUPFAM" id="SSF53474">
    <property type="entry name" value="alpha/beta-Hydrolases"/>
    <property type="match status" value="1"/>
</dbReference>
<sequence length="656" mass="73331">MTSLQEKPFGSWTSPITADSLSSSAAATDISVDNGIVYWCQTVPEEEGRGQIFSQPLGQEPNPKPLLPKEYSCRTRVHEYGGGSFKVKSGLLVFSNDYDRRLYKINLLENDFKIEPVTVENSLLRYADLDIDHQKRFLVCVQEEHFENDKPSEVQNRLIAISLNSGETKVLAEGRDFYAAPRLSPDSSALAYIDWIHPNMPWDYTRLVRAAVEFNDNLTVISQTVVAGEELNESVVQPEFGIDGTLYFASDRSGFWNLYRYVDNKVQLLLPNALEAEFAGPAWGLNGSWYTPFKSDKSKLICTYKDKMAILDTTSKTLTDLQTSINSFAQVRTYTDNGKEIVVVRGGSTVKPSEVVSLTIDPRSPSTPTTYVLAHTKEPILDPSYISLGEEVIFPTTGGKEAYCYFYAPKNPNYTSTGKPPLRLLSHGGPTSNSDNSYSRSIQYWTTRGFAVADVNYGGSTGYGREYRNRLKMEWGVVDVDDCCNAAKYLAEKGYVDGEKLAIEGGSAGGFTTLACIAFRNVFKAGCCLYGVSDIALLAEETHKFESRYPDQLIDKKHYAERSPINSADNIVAPIIFFQGSEDKVVPPSQSKVMVDAMKKKGIPVAYIEYPGESHGFRKAENIKRTMELEQWFYGQIFGFEVHGVEGVEIYNWEKK</sequence>
<name>A0A8H7BMB7_9FUNG</name>
<dbReference type="SUPFAM" id="SSF69322">
    <property type="entry name" value="Tricorn protease domain 2"/>
    <property type="match status" value="1"/>
</dbReference>
<comment type="caution">
    <text evidence="2">The sequence shown here is derived from an EMBL/GenBank/DDBJ whole genome shotgun (WGS) entry which is preliminary data.</text>
</comment>
<dbReference type="InterPro" id="IPR050585">
    <property type="entry name" value="Xaa-Pro_dipeptidyl-ppase/CocE"/>
</dbReference>
<protein>
    <submittedName>
        <fullName evidence="2">Dipeptidyl aminopeptidase</fullName>
    </submittedName>
</protein>
<evidence type="ECO:0000313" key="3">
    <source>
        <dbReference type="Proteomes" id="UP000605846"/>
    </source>
</evidence>
<organism evidence="2 3">
    <name type="scientific">Apophysomyces ossiformis</name>
    <dbReference type="NCBI Taxonomy" id="679940"/>
    <lineage>
        <taxon>Eukaryota</taxon>
        <taxon>Fungi</taxon>
        <taxon>Fungi incertae sedis</taxon>
        <taxon>Mucoromycota</taxon>
        <taxon>Mucoromycotina</taxon>
        <taxon>Mucoromycetes</taxon>
        <taxon>Mucorales</taxon>
        <taxon>Mucorineae</taxon>
        <taxon>Mucoraceae</taxon>
        <taxon>Apophysomyces</taxon>
    </lineage>
</organism>
<dbReference type="Gene3D" id="3.40.50.1820">
    <property type="entry name" value="alpha/beta hydrolase"/>
    <property type="match status" value="1"/>
</dbReference>
<gene>
    <name evidence="2" type="primary">DAP2_2</name>
    <name evidence="2" type="ORF">EC973_001201</name>
</gene>
<dbReference type="AlphaFoldDB" id="A0A8H7BMB7"/>
<feature type="domain" description="Peptidase S9 prolyl oligopeptidase catalytic" evidence="1">
    <location>
        <begin position="437"/>
        <end position="639"/>
    </location>
</feature>
<dbReference type="GO" id="GO:0006508">
    <property type="term" value="P:proteolysis"/>
    <property type="evidence" value="ECO:0007669"/>
    <property type="project" value="InterPro"/>
</dbReference>
<dbReference type="PANTHER" id="PTHR43056:SF5">
    <property type="entry name" value="PEPTIDASE S9 PROLYL OLIGOPEPTIDASE CATALYTIC DOMAIN-CONTAINING PROTEIN"/>
    <property type="match status" value="1"/>
</dbReference>
<dbReference type="Gene3D" id="2.120.10.30">
    <property type="entry name" value="TolB, C-terminal domain"/>
    <property type="match status" value="1"/>
</dbReference>
<dbReference type="Pfam" id="PF00326">
    <property type="entry name" value="Peptidase_S9"/>
    <property type="match status" value="1"/>
</dbReference>
<dbReference type="GO" id="GO:0004177">
    <property type="term" value="F:aminopeptidase activity"/>
    <property type="evidence" value="ECO:0007669"/>
    <property type="project" value="UniProtKB-KW"/>
</dbReference>
<reference evidence="2" key="1">
    <citation type="submission" date="2020-01" db="EMBL/GenBank/DDBJ databases">
        <title>Genome Sequencing of Three Apophysomyces-Like Fungal Strains Confirms a Novel Fungal Genus in the Mucoromycota with divergent Burkholderia-like Endosymbiotic Bacteria.</title>
        <authorList>
            <person name="Stajich J.E."/>
            <person name="Macias A.M."/>
            <person name="Carter-House D."/>
            <person name="Lovett B."/>
            <person name="Kasson L.R."/>
            <person name="Berry K."/>
            <person name="Grigoriev I."/>
            <person name="Chang Y."/>
            <person name="Spatafora J."/>
            <person name="Kasson M.T."/>
        </authorList>
    </citation>
    <scope>NUCLEOTIDE SEQUENCE</scope>
    <source>
        <strain evidence="2">NRRL A-21654</strain>
    </source>
</reference>
<dbReference type="GO" id="GO:0008236">
    <property type="term" value="F:serine-type peptidase activity"/>
    <property type="evidence" value="ECO:0007669"/>
    <property type="project" value="InterPro"/>
</dbReference>
<keyword evidence="3" id="KW-1185">Reference proteome</keyword>
<dbReference type="EMBL" id="JABAYA010000125">
    <property type="protein sequence ID" value="KAF7724245.1"/>
    <property type="molecule type" value="Genomic_DNA"/>
</dbReference>
<evidence type="ECO:0000313" key="2">
    <source>
        <dbReference type="EMBL" id="KAF7724245.1"/>
    </source>
</evidence>
<dbReference type="Proteomes" id="UP000605846">
    <property type="component" value="Unassembled WGS sequence"/>
</dbReference>